<dbReference type="AlphaFoldDB" id="A0AAJ4TXH9"/>
<dbReference type="GO" id="GO:0016747">
    <property type="term" value="F:acyltransferase activity, transferring groups other than amino-acyl groups"/>
    <property type="evidence" value="ECO:0007669"/>
    <property type="project" value="InterPro"/>
</dbReference>
<name>A0AAJ4TXH9_9STAP</name>
<evidence type="ECO:0000313" key="2">
    <source>
        <dbReference type="EMBL" id="QYA43558.1"/>
    </source>
</evidence>
<feature type="domain" description="N-acetyltransferase" evidence="1">
    <location>
        <begin position="18"/>
        <end position="90"/>
    </location>
</feature>
<accession>A0AAJ4TXH9</accession>
<dbReference type="Proteomes" id="UP000826802">
    <property type="component" value="Chromosome"/>
</dbReference>
<reference evidence="2 3" key="1">
    <citation type="submission" date="2021-07" db="EMBL/GenBank/DDBJ databases">
        <title>Prevalence and characterization of methicillin-resistant Macrococcus spp. in food producing animals and meat in Switzerland in 2019.</title>
        <authorList>
            <person name="Keller J.E."/>
            <person name="Schwendener S."/>
            <person name="Neuenschwander J."/>
            <person name="Overesch G."/>
            <person name="Perreten V."/>
        </authorList>
    </citation>
    <scope>NUCLEOTIDE SEQUENCE [LARGE SCALE GENOMIC DNA]</scope>
    <source>
        <strain evidence="2 3">19Msa0936</strain>
    </source>
</reference>
<dbReference type="EMBL" id="CP079981">
    <property type="protein sequence ID" value="QYA43558.1"/>
    <property type="molecule type" value="Genomic_DNA"/>
</dbReference>
<dbReference type="RefSeq" id="WP_219504112.1">
    <property type="nucleotide sequence ID" value="NZ_DALZDE010000002.1"/>
</dbReference>
<evidence type="ECO:0000313" key="3">
    <source>
        <dbReference type="Proteomes" id="UP000826802"/>
    </source>
</evidence>
<proteinExistence type="predicted"/>
<sequence length="93" mass="10884">MFYKKDSDVEACKYFIDARYNHNESIIFVAEENDMVFGFVQLYSVFSTVNLQRAYILNDLFVQSNNRSSGTGKKLIEKSLEYVKENNARYVCL</sequence>
<organism evidence="2 3">
    <name type="scientific">Macrococcoides bohemicum</name>
    <dbReference type="NCBI Taxonomy" id="1903056"/>
    <lineage>
        <taxon>Bacteria</taxon>
        <taxon>Bacillati</taxon>
        <taxon>Bacillota</taxon>
        <taxon>Bacilli</taxon>
        <taxon>Bacillales</taxon>
        <taxon>Staphylococcaceae</taxon>
        <taxon>Macrococcoides</taxon>
    </lineage>
</organism>
<dbReference type="Pfam" id="PF00583">
    <property type="entry name" value="Acetyltransf_1"/>
    <property type="match status" value="1"/>
</dbReference>
<dbReference type="InterPro" id="IPR000182">
    <property type="entry name" value="GNAT_dom"/>
</dbReference>
<keyword evidence="3" id="KW-1185">Reference proteome</keyword>
<gene>
    <name evidence="2" type="ORF">KYI11_05425</name>
</gene>
<evidence type="ECO:0000259" key="1">
    <source>
        <dbReference type="Pfam" id="PF00583"/>
    </source>
</evidence>
<dbReference type="CDD" id="cd04301">
    <property type="entry name" value="NAT_SF"/>
    <property type="match status" value="1"/>
</dbReference>
<protein>
    <submittedName>
        <fullName evidence="2">GNAT family N-acetyltransferase</fullName>
    </submittedName>
</protein>